<dbReference type="Gene3D" id="1.50.10.10">
    <property type="match status" value="1"/>
</dbReference>
<dbReference type="SUPFAM" id="SSF48208">
    <property type="entry name" value="Six-hairpin glycosidases"/>
    <property type="match status" value="1"/>
</dbReference>
<feature type="compositionally biased region" description="Polar residues" evidence="1">
    <location>
        <begin position="419"/>
        <end position="429"/>
    </location>
</feature>
<dbReference type="InterPro" id="IPR008928">
    <property type="entry name" value="6-hairpin_glycosidase_sf"/>
</dbReference>
<comment type="caution">
    <text evidence="2">The sequence shown here is derived from an EMBL/GenBank/DDBJ whole genome shotgun (WGS) entry which is preliminary data.</text>
</comment>
<keyword evidence="3" id="KW-1185">Reference proteome</keyword>
<evidence type="ECO:0000313" key="3">
    <source>
        <dbReference type="Proteomes" id="UP000305778"/>
    </source>
</evidence>
<protein>
    <recommendedName>
        <fullName evidence="4">Linalool dehydratase/isomerase domain-containing protein</fullName>
    </recommendedName>
</protein>
<sequence length="429" mass="47156">MTDLVDSFTWASQRSREWVQTGRGNVLPSYWAGLTDRPMFYSRDLCHQLLGAHLLGLDTENLTMLRHFAASANERRGWYPLWAFMFDGTPAALDYHSDDDFVREVPAPFELVEKTVEQYRWTRDERYLSSPGIAGFIRSTMTLFVESHNPLGTGVAGEGGSGRIFEGTATYNEVERPPYLRVAADGIASQWAAHSALAEYAGAVLGEEFSVWNAGRATSLEAEFAGNWWLADHGHYTSGFTTEGPVTGFGLESTWFPAVKGIMHGDEHGAGHLDFLSAGLRTTPPGNIEAFTYLPEAFLRYGRDDEALHWIRFLAESRADYPEVPFTHVAHIATGLTGIEPGARAGEIHSRSHIPADEWLEVDGITVGDSVIGIRHEGREASELWVTAGPGVTWSTTWHDGLVSQTQVPSGGRVRVTAGDTSAVSPKKD</sequence>
<dbReference type="Proteomes" id="UP000305778">
    <property type="component" value="Unassembled WGS sequence"/>
</dbReference>
<evidence type="ECO:0000256" key="1">
    <source>
        <dbReference type="SAM" id="MobiDB-lite"/>
    </source>
</evidence>
<accession>A0A4U0SMT8</accession>
<dbReference type="InterPro" id="IPR012341">
    <property type="entry name" value="6hp_glycosidase-like_sf"/>
</dbReference>
<evidence type="ECO:0000313" key="2">
    <source>
        <dbReference type="EMBL" id="TKA11036.1"/>
    </source>
</evidence>
<feature type="region of interest" description="Disordered" evidence="1">
    <location>
        <begin position="409"/>
        <end position="429"/>
    </location>
</feature>
<dbReference type="OrthoDB" id="9025980at2"/>
<dbReference type="RefSeq" id="WP_136723870.1">
    <property type="nucleotide sequence ID" value="NZ_SUMC01000010.1"/>
</dbReference>
<name>A0A4U0SMT8_9ACTN</name>
<proteinExistence type="predicted"/>
<reference evidence="2 3" key="1">
    <citation type="submission" date="2019-04" db="EMBL/GenBank/DDBJ databases">
        <title>Streptomyces oryziradicis sp. nov., a novel actinomycete isolated from rhizosphere soil of rice (Oryza sativa L.).</title>
        <authorList>
            <person name="Li C."/>
        </authorList>
    </citation>
    <scope>NUCLEOTIDE SEQUENCE [LARGE SCALE GENOMIC DNA]</scope>
    <source>
        <strain evidence="2 3">NEAU-C40</strain>
    </source>
</reference>
<dbReference type="GO" id="GO:0005975">
    <property type="term" value="P:carbohydrate metabolic process"/>
    <property type="evidence" value="ECO:0007669"/>
    <property type="project" value="InterPro"/>
</dbReference>
<evidence type="ECO:0008006" key="4">
    <source>
        <dbReference type="Google" id="ProtNLM"/>
    </source>
</evidence>
<gene>
    <name evidence="2" type="ORF">FCI23_13845</name>
</gene>
<dbReference type="EMBL" id="SUMC01000010">
    <property type="protein sequence ID" value="TKA11036.1"/>
    <property type="molecule type" value="Genomic_DNA"/>
</dbReference>
<organism evidence="2 3">
    <name type="scientific">Actinacidiphila oryziradicis</name>
    <dbReference type="NCBI Taxonomy" id="2571141"/>
    <lineage>
        <taxon>Bacteria</taxon>
        <taxon>Bacillati</taxon>
        <taxon>Actinomycetota</taxon>
        <taxon>Actinomycetes</taxon>
        <taxon>Kitasatosporales</taxon>
        <taxon>Streptomycetaceae</taxon>
        <taxon>Actinacidiphila</taxon>
    </lineage>
</organism>
<dbReference type="AlphaFoldDB" id="A0A4U0SMT8"/>